<dbReference type="SMART" id="SM00534">
    <property type="entry name" value="MUTSac"/>
    <property type="match status" value="1"/>
</dbReference>
<feature type="domain" description="DNA mismatch repair proteins mutS family" evidence="4">
    <location>
        <begin position="405"/>
        <end position="421"/>
    </location>
</feature>
<dbReference type="Gene3D" id="3.40.50.300">
    <property type="entry name" value="P-loop containing nucleotide triphosphate hydrolases"/>
    <property type="match status" value="1"/>
</dbReference>
<dbReference type="PROSITE" id="PS00486">
    <property type="entry name" value="DNA_MISMATCH_REPAIR_2"/>
    <property type="match status" value="1"/>
</dbReference>
<sequence length="643" mass="72742">MNQNTMKTLQFQMIKDAISKYCISELGKEKVDLLSPSTNKKQILSWLEEVTEAKEILRKSSSVPIHGLKGVQLILNNMNKGVPLRPDQLLAVYDLIDCAEKLRRFMKDKEGIAPKISTFVYSLFDLQDLASEIARCIRNGRVDDYASKELLKIRKQIAILEERIKDKIDKVVKSTKYAKYLQDAIVSVRNGRYVIPVKKEYRKNVNGTVLDASASGSTVYIEPEEISIIQDEISGLKFEEEVEEHQILMMLTGRVEKHEQEIKVSVDTMAHYDFVFAKAKYSHAISGRSVQINEHHTIKLRGAKHPLLHEQAVPLSLVIGEEYDALVITGPNTGGKTVTIITVALLTLMAQSGIHIPVEEESEIAIFHQILVDIGDGQSIEQSLSTFSSHIKNIIEILKETTFQTLVLLDELGSGTDPAEGMGLATAILQELYKKGATILATTHYSEIKDYATNTEGFQNGSMEFDIETLKPTYRLIVGKGGKSQAFAISLKLGIHPQIIENAHKITYKEEKKYGYSDDFRKGELDRQLGSENKHIRSQKHKVKEEQKKDIFEFSIGDNVKIPSLNEIGIVFKPVNEKGDLIVLVKGEKQVINQKRVNLYIKAEELYPEDYDMSIIFETKENRRIDKLLSKKHVEGLKIERNE</sequence>
<evidence type="ECO:0000256" key="1">
    <source>
        <dbReference type="ARBA" id="ARBA00022741"/>
    </source>
</evidence>
<keyword evidence="3" id="KW-0238">DNA-binding</keyword>
<dbReference type="InterPro" id="IPR000432">
    <property type="entry name" value="DNA_mismatch_repair_MutS_C"/>
</dbReference>
<keyword evidence="5" id="KW-0540">Nuclease</keyword>
<dbReference type="InterPro" id="IPR027417">
    <property type="entry name" value="P-loop_NTPase"/>
</dbReference>
<organism evidence="5 6">
    <name type="scientific">Litchfieldia luteola</name>
    <dbReference type="NCBI Taxonomy" id="682179"/>
    <lineage>
        <taxon>Bacteria</taxon>
        <taxon>Bacillati</taxon>
        <taxon>Bacillota</taxon>
        <taxon>Bacilli</taxon>
        <taxon>Bacillales</taxon>
        <taxon>Bacillaceae</taxon>
        <taxon>Litchfieldia</taxon>
    </lineage>
</organism>
<dbReference type="InterPro" id="IPR045076">
    <property type="entry name" value="MutS"/>
</dbReference>
<accession>A0ABR9QN83</accession>
<keyword evidence="1" id="KW-0547">Nucleotide-binding</keyword>
<evidence type="ECO:0000313" key="5">
    <source>
        <dbReference type="EMBL" id="MBE4909965.1"/>
    </source>
</evidence>
<dbReference type="Pfam" id="PF00488">
    <property type="entry name" value="MutS_V"/>
    <property type="match status" value="1"/>
</dbReference>
<dbReference type="GO" id="GO:0004519">
    <property type="term" value="F:endonuclease activity"/>
    <property type="evidence" value="ECO:0007669"/>
    <property type="project" value="UniProtKB-KW"/>
</dbReference>
<gene>
    <name evidence="5" type="ORF">IMZ08_18165</name>
</gene>
<dbReference type="SUPFAM" id="SSF52540">
    <property type="entry name" value="P-loop containing nucleoside triphosphate hydrolases"/>
    <property type="match status" value="1"/>
</dbReference>
<evidence type="ECO:0000313" key="6">
    <source>
        <dbReference type="Proteomes" id="UP001516662"/>
    </source>
</evidence>
<dbReference type="PANTHER" id="PTHR48466:SF2">
    <property type="entry name" value="OS10G0509000 PROTEIN"/>
    <property type="match status" value="1"/>
</dbReference>
<keyword evidence="6" id="KW-1185">Reference proteome</keyword>
<evidence type="ECO:0000256" key="3">
    <source>
        <dbReference type="ARBA" id="ARBA00023125"/>
    </source>
</evidence>
<dbReference type="EMBL" id="JADCLJ010000024">
    <property type="protein sequence ID" value="MBE4909965.1"/>
    <property type="molecule type" value="Genomic_DNA"/>
</dbReference>
<protein>
    <submittedName>
        <fullName evidence="5">Endonuclease MutS2</fullName>
    </submittedName>
</protein>
<dbReference type="InterPro" id="IPR005747">
    <property type="entry name" value="MutS2"/>
</dbReference>
<reference evidence="5 6" key="1">
    <citation type="submission" date="2020-10" db="EMBL/GenBank/DDBJ databases">
        <title>Bacillus sp. HD4P25, an endophyte from a halophyte.</title>
        <authorList>
            <person name="Sun J.-Q."/>
        </authorList>
    </citation>
    <scope>NUCLEOTIDE SEQUENCE [LARGE SCALE GENOMIC DNA]</scope>
    <source>
        <strain evidence="5 6">YIM 93174</strain>
    </source>
</reference>
<dbReference type="InterPro" id="IPR007696">
    <property type="entry name" value="DNA_mismatch_repair_MutS_core"/>
</dbReference>
<dbReference type="Proteomes" id="UP001516662">
    <property type="component" value="Unassembled WGS sequence"/>
</dbReference>
<dbReference type="SUPFAM" id="SSF48334">
    <property type="entry name" value="DNA repair protein MutS, domain III"/>
    <property type="match status" value="1"/>
</dbReference>
<dbReference type="SMART" id="SM00533">
    <property type="entry name" value="MUTSd"/>
    <property type="match status" value="1"/>
</dbReference>
<keyword evidence="2" id="KW-0067">ATP-binding</keyword>
<dbReference type="NCBIfam" id="TIGR01069">
    <property type="entry name" value="mutS2"/>
    <property type="match status" value="1"/>
</dbReference>
<comment type="caution">
    <text evidence="5">The sequence shown here is derived from an EMBL/GenBank/DDBJ whole genome shotgun (WGS) entry which is preliminary data.</text>
</comment>
<evidence type="ECO:0000256" key="2">
    <source>
        <dbReference type="ARBA" id="ARBA00022840"/>
    </source>
</evidence>
<keyword evidence="5" id="KW-0378">Hydrolase</keyword>
<name>A0ABR9QN83_9BACI</name>
<dbReference type="PIRSF" id="PIRSF005814">
    <property type="entry name" value="MutS_YshD"/>
    <property type="match status" value="1"/>
</dbReference>
<dbReference type="PANTHER" id="PTHR48466">
    <property type="entry name" value="OS10G0509000 PROTEIN-RELATED"/>
    <property type="match status" value="1"/>
</dbReference>
<dbReference type="RefSeq" id="WP_193539097.1">
    <property type="nucleotide sequence ID" value="NZ_JADCLJ010000024.1"/>
</dbReference>
<dbReference type="InterPro" id="IPR036187">
    <property type="entry name" value="DNA_mismatch_repair_MutS_sf"/>
</dbReference>
<keyword evidence="5" id="KW-0255">Endonuclease</keyword>
<evidence type="ECO:0000259" key="4">
    <source>
        <dbReference type="PROSITE" id="PS00486"/>
    </source>
</evidence>
<proteinExistence type="predicted"/>